<feature type="region of interest" description="Disordered" evidence="2">
    <location>
        <begin position="1"/>
        <end position="29"/>
    </location>
</feature>
<dbReference type="PRINTS" id="PR02062">
    <property type="entry name" value="CENTROSOME78"/>
</dbReference>
<dbReference type="AlphaFoldDB" id="A0A182JII4"/>
<dbReference type="Pfam" id="PF13516">
    <property type="entry name" value="LRR_6"/>
    <property type="match status" value="2"/>
</dbReference>
<evidence type="ECO:0000313" key="3">
    <source>
        <dbReference type="EnsemblMetazoa" id="AATE018718-PA.1"/>
    </source>
</evidence>
<dbReference type="InterPro" id="IPR032675">
    <property type="entry name" value="LRR_dom_sf"/>
</dbReference>
<dbReference type="GO" id="GO:0036064">
    <property type="term" value="C:ciliary basal body"/>
    <property type="evidence" value="ECO:0007669"/>
    <property type="project" value="TreeGrafter"/>
</dbReference>
<sequence length="538" mass="59604">MTSSSSNVSSIGTPASVPDGERKRQTHGRGKNFHHHYLALCRAGNFKPIPEIASPVRSGSSGFFIDMYCDRLTGNDWQLITKALSEDRSLQRLALRLRKAYTDVFDGTNAQRSTEGKLSKNVPVILEKRLLKPLIESLSHCLAANPRLEFFTLEGFPLAGVWTNTLASGLKQHSILTELSLARSSIGDEGCEALCRELKYLPNLLTLNLTACLLTERACQALADTIKFQNIQRYDMSWELSLRYREIKEEKLFGLKCLYLSHNPAIGDGGLLALTEVLKDDAWVRQVHMCNCGLTDAGAQFLMDCLNVNASIETFNIGENMNISSAVCHDILTKLGVQDIEGGDGPESVAMPVKKSASTFASLREQCELYKIQLQSERERNDQLESTVAQLHLRLGDYAMQINDLQRQLSILVNEQNELHERLRKAENRPVVPKALAVGMLKKSQSETLMPAMRSKVAASSASEMPIPCDTERERGPSSKTRVFERSIGDSCAVVGEEPDALLHVAKPVKAEGDGVADDDWEPGEMVDQQTSLIEKRV</sequence>
<dbReference type="SUPFAM" id="SSF52047">
    <property type="entry name" value="RNI-like"/>
    <property type="match status" value="1"/>
</dbReference>
<proteinExistence type="predicted"/>
<keyword evidence="1" id="KW-0175">Coiled coil</keyword>
<dbReference type="EnsemblMetazoa" id="AATE018718-RA">
    <property type="protein sequence ID" value="AATE018718-PA.1"/>
    <property type="gene ID" value="AATE018718"/>
</dbReference>
<protein>
    <submittedName>
        <fullName evidence="3">Uncharacterized protein</fullName>
    </submittedName>
</protein>
<dbReference type="GO" id="GO:0005813">
    <property type="term" value="C:centrosome"/>
    <property type="evidence" value="ECO:0007669"/>
    <property type="project" value="TreeGrafter"/>
</dbReference>
<dbReference type="PANTHER" id="PTHR24110">
    <property type="entry name" value="CENTROSOMAL PROTEIN OF 78 KDA"/>
    <property type="match status" value="1"/>
</dbReference>
<feature type="coiled-coil region" evidence="1">
    <location>
        <begin position="360"/>
        <end position="429"/>
    </location>
</feature>
<organism evidence="3">
    <name type="scientific">Anopheles atroparvus</name>
    <name type="common">European mosquito</name>
    <dbReference type="NCBI Taxonomy" id="41427"/>
    <lineage>
        <taxon>Eukaryota</taxon>
        <taxon>Metazoa</taxon>
        <taxon>Ecdysozoa</taxon>
        <taxon>Arthropoda</taxon>
        <taxon>Hexapoda</taxon>
        <taxon>Insecta</taxon>
        <taxon>Pterygota</taxon>
        <taxon>Neoptera</taxon>
        <taxon>Endopterygota</taxon>
        <taxon>Diptera</taxon>
        <taxon>Nematocera</taxon>
        <taxon>Culicoidea</taxon>
        <taxon>Culicidae</taxon>
        <taxon>Anophelinae</taxon>
        <taxon>Anopheles</taxon>
    </lineage>
</organism>
<reference evidence="3" key="1">
    <citation type="submission" date="2022-08" db="UniProtKB">
        <authorList>
            <consortium name="EnsemblMetazoa"/>
        </authorList>
    </citation>
    <scope>IDENTIFICATION</scope>
    <source>
        <strain evidence="3">EBRO</strain>
    </source>
</reference>
<dbReference type="Gene3D" id="3.80.10.10">
    <property type="entry name" value="Ribonuclease Inhibitor"/>
    <property type="match status" value="2"/>
</dbReference>
<dbReference type="InterPro" id="IPR001611">
    <property type="entry name" value="Leu-rich_rpt"/>
</dbReference>
<dbReference type="PANTHER" id="PTHR24110:SF3">
    <property type="entry name" value="CENTROSOMAL PROTEIN OF 78 KDA"/>
    <property type="match status" value="1"/>
</dbReference>
<evidence type="ECO:0000256" key="1">
    <source>
        <dbReference type="SAM" id="Coils"/>
    </source>
</evidence>
<dbReference type="InterPro" id="IPR026212">
    <property type="entry name" value="Cep78"/>
</dbReference>
<name>A0A182JII4_ANOAO</name>
<feature type="compositionally biased region" description="Low complexity" evidence="2">
    <location>
        <begin position="1"/>
        <end position="10"/>
    </location>
</feature>
<dbReference type="GO" id="GO:0044782">
    <property type="term" value="P:cilium organization"/>
    <property type="evidence" value="ECO:0007669"/>
    <property type="project" value="TreeGrafter"/>
</dbReference>
<feature type="region of interest" description="Disordered" evidence="2">
    <location>
        <begin position="459"/>
        <end position="483"/>
    </location>
</feature>
<dbReference type="VEuPathDB" id="VectorBase:AATE018718"/>
<accession>A0A182JII4</accession>
<feature type="compositionally biased region" description="Basic and acidic residues" evidence="2">
    <location>
        <begin position="470"/>
        <end position="483"/>
    </location>
</feature>
<dbReference type="STRING" id="41427.A0A182JII4"/>
<evidence type="ECO:0000256" key="2">
    <source>
        <dbReference type="SAM" id="MobiDB-lite"/>
    </source>
</evidence>
<dbReference type="SMART" id="SM00368">
    <property type="entry name" value="LRR_RI"/>
    <property type="match status" value="3"/>
</dbReference>